<evidence type="ECO:0000313" key="1">
    <source>
        <dbReference type="EMBL" id="CAB4152344.1"/>
    </source>
</evidence>
<name>A0A6J5MZR6_9CAUD</name>
<accession>A0A6J5MZR6</accession>
<proteinExistence type="predicted"/>
<reference evidence="1" key="1">
    <citation type="submission" date="2020-04" db="EMBL/GenBank/DDBJ databases">
        <authorList>
            <person name="Chiriac C."/>
            <person name="Salcher M."/>
            <person name="Ghai R."/>
            <person name="Kavagutti S V."/>
        </authorList>
    </citation>
    <scope>NUCLEOTIDE SEQUENCE</scope>
</reference>
<sequence length="91" mass="9928">MAHGGKREGSGRKPVATEIKGFNLAAPHVEDAFRVIAEIMIDETKRPTDRIASAKILIEYGCGKPKEKVESDITINTTSLKDLINFGNTES</sequence>
<organism evidence="1">
    <name type="scientific">uncultured Caudovirales phage</name>
    <dbReference type="NCBI Taxonomy" id="2100421"/>
    <lineage>
        <taxon>Viruses</taxon>
        <taxon>Duplodnaviria</taxon>
        <taxon>Heunggongvirae</taxon>
        <taxon>Uroviricota</taxon>
        <taxon>Caudoviricetes</taxon>
        <taxon>Peduoviridae</taxon>
        <taxon>Maltschvirus</taxon>
        <taxon>Maltschvirus maltsch</taxon>
    </lineage>
</organism>
<dbReference type="EMBL" id="LR796587">
    <property type="protein sequence ID" value="CAB4152344.1"/>
    <property type="molecule type" value="Genomic_DNA"/>
</dbReference>
<protein>
    <submittedName>
        <fullName evidence="1">Uncharacterized protein</fullName>
    </submittedName>
</protein>
<gene>
    <name evidence="1" type="ORF">UFOVP618_6</name>
</gene>